<keyword evidence="3" id="KW-1185">Reference proteome</keyword>
<name>A0ABS8V443_DATST</name>
<evidence type="ECO:0000313" key="3">
    <source>
        <dbReference type="Proteomes" id="UP000823775"/>
    </source>
</evidence>
<gene>
    <name evidence="2" type="ORF">HAX54_027142</name>
</gene>
<evidence type="ECO:0000256" key="1">
    <source>
        <dbReference type="SAM" id="MobiDB-lite"/>
    </source>
</evidence>
<comment type="caution">
    <text evidence="2">The sequence shown here is derived from an EMBL/GenBank/DDBJ whole genome shotgun (WGS) entry which is preliminary data.</text>
</comment>
<feature type="compositionally biased region" description="Polar residues" evidence="1">
    <location>
        <begin position="125"/>
        <end position="135"/>
    </location>
</feature>
<feature type="region of interest" description="Disordered" evidence="1">
    <location>
        <begin position="107"/>
        <end position="135"/>
    </location>
</feature>
<dbReference type="EMBL" id="JACEIK010003299">
    <property type="protein sequence ID" value="MCD9641182.1"/>
    <property type="molecule type" value="Genomic_DNA"/>
</dbReference>
<evidence type="ECO:0000313" key="2">
    <source>
        <dbReference type="EMBL" id="MCD9641182.1"/>
    </source>
</evidence>
<organism evidence="2 3">
    <name type="scientific">Datura stramonium</name>
    <name type="common">Jimsonweed</name>
    <name type="synonym">Common thornapple</name>
    <dbReference type="NCBI Taxonomy" id="4076"/>
    <lineage>
        <taxon>Eukaryota</taxon>
        <taxon>Viridiplantae</taxon>
        <taxon>Streptophyta</taxon>
        <taxon>Embryophyta</taxon>
        <taxon>Tracheophyta</taxon>
        <taxon>Spermatophyta</taxon>
        <taxon>Magnoliopsida</taxon>
        <taxon>eudicotyledons</taxon>
        <taxon>Gunneridae</taxon>
        <taxon>Pentapetalae</taxon>
        <taxon>asterids</taxon>
        <taxon>lamiids</taxon>
        <taxon>Solanales</taxon>
        <taxon>Solanaceae</taxon>
        <taxon>Solanoideae</taxon>
        <taxon>Datureae</taxon>
        <taxon>Datura</taxon>
    </lineage>
</organism>
<protein>
    <submittedName>
        <fullName evidence="2">Uncharacterized protein</fullName>
    </submittedName>
</protein>
<feature type="compositionally biased region" description="Low complexity" evidence="1">
    <location>
        <begin position="107"/>
        <end position="117"/>
    </location>
</feature>
<proteinExistence type="predicted"/>
<sequence length="147" mass="16761">MVKIDSIVNCPIGNRIDYRFEGTGVTSLFHSRVLKAFPRPLRPRKMDKFLFLGTHTKIRHSKRIMPKIYLRGKDIHSDRHETNYIARIHVVYLKEADSLLLSWYTPSSSPSPFSPRSTETKCRTGANSSSRKIGLTKSGSLTNTNLI</sequence>
<accession>A0ABS8V443</accession>
<dbReference type="Proteomes" id="UP000823775">
    <property type="component" value="Unassembled WGS sequence"/>
</dbReference>
<reference evidence="2 3" key="1">
    <citation type="journal article" date="2021" name="BMC Genomics">
        <title>Datura genome reveals duplications of psychoactive alkaloid biosynthetic genes and high mutation rate following tissue culture.</title>
        <authorList>
            <person name="Rajewski A."/>
            <person name="Carter-House D."/>
            <person name="Stajich J."/>
            <person name="Litt A."/>
        </authorList>
    </citation>
    <scope>NUCLEOTIDE SEQUENCE [LARGE SCALE GENOMIC DNA]</scope>
    <source>
        <strain evidence="2">AR-01</strain>
    </source>
</reference>